<reference evidence="2" key="2">
    <citation type="submission" date="2023-05" db="EMBL/GenBank/DDBJ databases">
        <authorList>
            <consortium name="Lawrence Berkeley National Laboratory"/>
            <person name="Steindorff A."/>
            <person name="Hensen N."/>
            <person name="Bonometti L."/>
            <person name="Westerberg I."/>
            <person name="Brannstrom I.O."/>
            <person name="Guillou S."/>
            <person name="Cros-Aarteil S."/>
            <person name="Calhoun S."/>
            <person name="Haridas S."/>
            <person name="Kuo A."/>
            <person name="Mondo S."/>
            <person name="Pangilinan J."/>
            <person name="Riley R."/>
            <person name="Labutti K."/>
            <person name="Andreopoulos B."/>
            <person name="Lipzen A."/>
            <person name="Chen C."/>
            <person name="Yanf M."/>
            <person name="Daum C."/>
            <person name="Ng V."/>
            <person name="Clum A."/>
            <person name="Ohm R."/>
            <person name="Martin F."/>
            <person name="Silar P."/>
            <person name="Natvig D."/>
            <person name="Lalanne C."/>
            <person name="Gautier V."/>
            <person name="Ament-Velasquez S.L."/>
            <person name="Kruys A."/>
            <person name="Hutchinson M.I."/>
            <person name="Powell A.J."/>
            <person name="Barry K."/>
            <person name="Miller A.N."/>
            <person name="Grigoriev I.V."/>
            <person name="Debuchy R."/>
            <person name="Gladieux P."/>
            <person name="Thoren M.H."/>
            <person name="Johannesson H."/>
        </authorList>
    </citation>
    <scope>NUCLEOTIDE SEQUENCE</scope>
    <source>
        <strain evidence="2">PSN309</strain>
    </source>
</reference>
<dbReference type="EMBL" id="MU864367">
    <property type="protein sequence ID" value="KAK4190285.1"/>
    <property type="molecule type" value="Genomic_DNA"/>
</dbReference>
<evidence type="ECO:0000313" key="2">
    <source>
        <dbReference type="EMBL" id="KAK4190285.1"/>
    </source>
</evidence>
<protein>
    <submittedName>
        <fullName evidence="2">Uncharacterized protein</fullName>
    </submittedName>
</protein>
<keyword evidence="1" id="KW-0812">Transmembrane</keyword>
<dbReference type="AlphaFoldDB" id="A0AAN7ALX9"/>
<proteinExistence type="predicted"/>
<comment type="caution">
    <text evidence="2">The sequence shown here is derived from an EMBL/GenBank/DDBJ whole genome shotgun (WGS) entry which is preliminary data.</text>
</comment>
<name>A0AAN7ALX9_9PEZI</name>
<evidence type="ECO:0000256" key="1">
    <source>
        <dbReference type="SAM" id="Phobius"/>
    </source>
</evidence>
<gene>
    <name evidence="2" type="ORF">QBC35DRAFT_87546</name>
</gene>
<keyword evidence="1" id="KW-1133">Transmembrane helix</keyword>
<feature type="transmembrane region" description="Helical" evidence="1">
    <location>
        <begin position="18"/>
        <end position="39"/>
    </location>
</feature>
<feature type="transmembrane region" description="Helical" evidence="1">
    <location>
        <begin position="51"/>
        <end position="71"/>
    </location>
</feature>
<keyword evidence="3" id="KW-1185">Reference proteome</keyword>
<evidence type="ECO:0000313" key="3">
    <source>
        <dbReference type="Proteomes" id="UP001302126"/>
    </source>
</evidence>
<reference evidence="2" key="1">
    <citation type="journal article" date="2023" name="Mol. Phylogenet. Evol.">
        <title>Genome-scale phylogeny and comparative genomics of the fungal order Sordariales.</title>
        <authorList>
            <person name="Hensen N."/>
            <person name="Bonometti L."/>
            <person name="Westerberg I."/>
            <person name="Brannstrom I.O."/>
            <person name="Guillou S."/>
            <person name="Cros-Aarteil S."/>
            <person name="Calhoun S."/>
            <person name="Haridas S."/>
            <person name="Kuo A."/>
            <person name="Mondo S."/>
            <person name="Pangilinan J."/>
            <person name="Riley R."/>
            <person name="LaButti K."/>
            <person name="Andreopoulos B."/>
            <person name="Lipzen A."/>
            <person name="Chen C."/>
            <person name="Yan M."/>
            <person name="Daum C."/>
            <person name="Ng V."/>
            <person name="Clum A."/>
            <person name="Steindorff A."/>
            <person name="Ohm R.A."/>
            <person name="Martin F."/>
            <person name="Silar P."/>
            <person name="Natvig D.O."/>
            <person name="Lalanne C."/>
            <person name="Gautier V."/>
            <person name="Ament-Velasquez S.L."/>
            <person name="Kruys A."/>
            <person name="Hutchinson M.I."/>
            <person name="Powell A.J."/>
            <person name="Barry K."/>
            <person name="Miller A.N."/>
            <person name="Grigoriev I.V."/>
            <person name="Debuchy R."/>
            <person name="Gladieux P."/>
            <person name="Hiltunen Thoren M."/>
            <person name="Johannesson H."/>
        </authorList>
    </citation>
    <scope>NUCLEOTIDE SEQUENCE</scope>
    <source>
        <strain evidence="2">PSN309</strain>
    </source>
</reference>
<sequence length="93" mass="10741">MRDGWTDGWGRFLLQDRLAAFCCSGMDGLSCFFWAWAGWEVLWLQSEATCHVFFIYFFFTVSCHLIMVVLWSKSDTDLGVQAKVPYSYRSGGM</sequence>
<accession>A0AAN7ALX9</accession>
<keyword evidence="1" id="KW-0472">Membrane</keyword>
<dbReference type="Proteomes" id="UP001302126">
    <property type="component" value="Unassembled WGS sequence"/>
</dbReference>
<organism evidence="2 3">
    <name type="scientific">Podospora australis</name>
    <dbReference type="NCBI Taxonomy" id="1536484"/>
    <lineage>
        <taxon>Eukaryota</taxon>
        <taxon>Fungi</taxon>
        <taxon>Dikarya</taxon>
        <taxon>Ascomycota</taxon>
        <taxon>Pezizomycotina</taxon>
        <taxon>Sordariomycetes</taxon>
        <taxon>Sordariomycetidae</taxon>
        <taxon>Sordariales</taxon>
        <taxon>Podosporaceae</taxon>
        <taxon>Podospora</taxon>
    </lineage>
</organism>